<evidence type="ECO:0000313" key="2">
    <source>
        <dbReference type="Proteomes" id="UP000499080"/>
    </source>
</evidence>
<dbReference type="Proteomes" id="UP000499080">
    <property type="component" value="Unassembled WGS sequence"/>
</dbReference>
<name>A0A4Y2A187_ARAVE</name>
<organism evidence="1 2">
    <name type="scientific">Araneus ventricosus</name>
    <name type="common">Orbweaver spider</name>
    <name type="synonym">Epeira ventricosa</name>
    <dbReference type="NCBI Taxonomy" id="182803"/>
    <lineage>
        <taxon>Eukaryota</taxon>
        <taxon>Metazoa</taxon>
        <taxon>Ecdysozoa</taxon>
        <taxon>Arthropoda</taxon>
        <taxon>Chelicerata</taxon>
        <taxon>Arachnida</taxon>
        <taxon>Araneae</taxon>
        <taxon>Araneomorphae</taxon>
        <taxon>Entelegynae</taxon>
        <taxon>Araneoidea</taxon>
        <taxon>Araneidae</taxon>
        <taxon>Araneus</taxon>
    </lineage>
</organism>
<proteinExistence type="predicted"/>
<reference evidence="1 2" key="1">
    <citation type="journal article" date="2019" name="Sci. Rep.">
        <title>Orb-weaving spider Araneus ventricosus genome elucidates the spidroin gene catalogue.</title>
        <authorList>
            <person name="Kono N."/>
            <person name="Nakamura H."/>
            <person name="Ohtoshi R."/>
            <person name="Moran D.A.P."/>
            <person name="Shinohara A."/>
            <person name="Yoshida Y."/>
            <person name="Fujiwara M."/>
            <person name="Mori M."/>
            <person name="Tomita M."/>
            <person name="Arakawa K."/>
        </authorList>
    </citation>
    <scope>NUCLEOTIDE SEQUENCE [LARGE SCALE GENOMIC DNA]</scope>
</reference>
<protein>
    <submittedName>
        <fullName evidence="1">Uncharacterized protein</fullName>
    </submittedName>
</protein>
<keyword evidence="2" id="KW-1185">Reference proteome</keyword>
<sequence length="121" mass="13464">MCISPIIYLSKSRDCCCCIASAYSQKIFGYRLSTLQNTGLVGEYLNLIRTFDFFWPVACNGHGGISDERPTVVRQHCHGPIPLVPFFHVGNVLMKTFAVLITDLPAAIIEEIQMGVQKVDL</sequence>
<gene>
    <name evidence="1" type="ORF">AVEN_159508_1</name>
</gene>
<dbReference type="AlphaFoldDB" id="A0A4Y2A187"/>
<evidence type="ECO:0000313" key="1">
    <source>
        <dbReference type="EMBL" id="GBL73522.1"/>
    </source>
</evidence>
<dbReference type="OrthoDB" id="6468653at2759"/>
<comment type="caution">
    <text evidence="1">The sequence shown here is derived from an EMBL/GenBank/DDBJ whole genome shotgun (WGS) entry which is preliminary data.</text>
</comment>
<dbReference type="EMBL" id="BGPR01000003">
    <property type="protein sequence ID" value="GBL73522.1"/>
    <property type="molecule type" value="Genomic_DNA"/>
</dbReference>
<accession>A0A4Y2A187</accession>